<dbReference type="InterPro" id="IPR035965">
    <property type="entry name" value="PAS-like_dom_sf"/>
</dbReference>
<reference evidence="16" key="1">
    <citation type="submission" date="2023-06" db="EMBL/GenBank/DDBJ databases">
        <title>Genomic of Agaribacillus aureum.</title>
        <authorList>
            <person name="Wang G."/>
        </authorList>
    </citation>
    <scope>NUCLEOTIDE SEQUENCE</scope>
    <source>
        <strain evidence="16">BMA12</strain>
    </source>
</reference>
<dbReference type="PANTHER" id="PTHR24421">
    <property type="entry name" value="NITRATE/NITRITE SENSOR PROTEIN NARX-RELATED"/>
    <property type="match status" value="1"/>
</dbReference>
<dbReference type="SMART" id="SM00387">
    <property type="entry name" value="HATPase_c"/>
    <property type="match status" value="1"/>
</dbReference>
<dbReference type="Pfam" id="PF02518">
    <property type="entry name" value="HATPase_c"/>
    <property type="match status" value="1"/>
</dbReference>
<keyword evidence="6 13" id="KW-0812">Transmembrane</keyword>
<dbReference type="Pfam" id="PF13675">
    <property type="entry name" value="PilJ"/>
    <property type="match status" value="1"/>
</dbReference>
<dbReference type="InterPro" id="IPR050482">
    <property type="entry name" value="Sensor_HK_TwoCompSys"/>
</dbReference>
<dbReference type="InterPro" id="IPR036890">
    <property type="entry name" value="HATPase_C_sf"/>
</dbReference>
<dbReference type="SUPFAM" id="SSF55785">
    <property type="entry name" value="PYP-like sensor domain (PAS domain)"/>
    <property type="match status" value="1"/>
</dbReference>
<keyword evidence="4" id="KW-0597">Phosphoprotein</keyword>
<dbReference type="InterPro" id="IPR003594">
    <property type="entry name" value="HATPase_dom"/>
</dbReference>
<evidence type="ECO:0000256" key="4">
    <source>
        <dbReference type="ARBA" id="ARBA00022553"/>
    </source>
</evidence>
<dbReference type="Gene3D" id="3.30.565.10">
    <property type="entry name" value="Histidine kinase-like ATPase, C-terminal domain"/>
    <property type="match status" value="1"/>
</dbReference>
<keyword evidence="11" id="KW-0902">Two-component regulatory system</keyword>
<dbReference type="EMBL" id="JAUJEB010000004">
    <property type="protein sequence ID" value="MDN5213979.1"/>
    <property type="molecule type" value="Genomic_DNA"/>
</dbReference>
<keyword evidence="10 13" id="KW-1133">Transmembrane helix</keyword>
<sequence length="602" mass="68854">MPFKIKFERLGIFYMLALSGIAASIIISQIFIQNFIDRQQNDSRIINIAGRQRMLSQKISKIVLQIREATELSTVKSHRDELQETLQLWSEAHNSLVNGDEAHPLNENNSVVITDMFQKIEPHFVAMVGNAQSIADLIDQMKQVGSKPDLNPFINNILANEGDFLAIMDDIVFQYDREAKAKVEGLKKVEMILLAISLGIILIELIFIFRPIAKNVRKTIASLIISEEASKNMTREINKLYGELEKSYQDLEAVNLEPEQPMIFLKTNDFGKITYVSENFKRLLEYEKEELPENIIQLLERDGYNPEFIKEVMNILTAGKTWNGEIKLTGKSGDFFWLDTSIVPVNNRKENKNELMVIARDMTEIKEAQLRSREINREKIEKRVKEQEYRSVLILEGQEEERKRISREIHDGIGQMLTAMKLNMEAINPSSSVHSRRRFDETKSMLKNVIKEVRRVSFNLTPSSLSDFGIAPAIKKFCNEVEKLSEINIIFDNKSGFINRLDKHIETNVYRIIQEAVNNAVKYSKAENIKVSLEHSSSQLRITIADDGKGFDVKKLKESGHFSASGHGIFNMKERTAFISGNFNLHSEPGNGTQIDLTIPLN</sequence>
<feature type="domain" description="PAC" evidence="15">
    <location>
        <begin position="322"/>
        <end position="374"/>
    </location>
</feature>
<dbReference type="CDD" id="cd16917">
    <property type="entry name" value="HATPase_UhpB-NarQ-NarX-like"/>
    <property type="match status" value="1"/>
</dbReference>
<dbReference type="Pfam" id="PF13426">
    <property type="entry name" value="PAS_9"/>
    <property type="match status" value="1"/>
</dbReference>
<dbReference type="InterPro" id="IPR029095">
    <property type="entry name" value="NarX-like_N"/>
</dbReference>
<dbReference type="PROSITE" id="PS50109">
    <property type="entry name" value="HIS_KIN"/>
    <property type="match status" value="1"/>
</dbReference>
<dbReference type="InterPro" id="IPR000014">
    <property type="entry name" value="PAS"/>
</dbReference>
<keyword evidence="17" id="KW-1185">Reference proteome</keyword>
<evidence type="ECO:0000256" key="2">
    <source>
        <dbReference type="ARBA" id="ARBA00004141"/>
    </source>
</evidence>
<comment type="subcellular location">
    <subcellularLocation>
        <location evidence="2">Membrane</location>
        <topology evidence="2">Multi-pass membrane protein</topology>
    </subcellularLocation>
</comment>
<evidence type="ECO:0000256" key="12">
    <source>
        <dbReference type="ARBA" id="ARBA00023136"/>
    </source>
</evidence>
<evidence type="ECO:0000256" key="7">
    <source>
        <dbReference type="ARBA" id="ARBA00022741"/>
    </source>
</evidence>
<dbReference type="InterPro" id="IPR001610">
    <property type="entry name" value="PAC"/>
</dbReference>
<protein>
    <recommendedName>
        <fullName evidence="3">histidine kinase</fullName>
        <ecNumber evidence="3">2.7.13.3</ecNumber>
    </recommendedName>
</protein>
<evidence type="ECO:0000256" key="3">
    <source>
        <dbReference type="ARBA" id="ARBA00012438"/>
    </source>
</evidence>
<dbReference type="Pfam" id="PF07730">
    <property type="entry name" value="HisKA_3"/>
    <property type="match status" value="1"/>
</dbReference>
<dbReference type="PANTHER" id="PTHR24421:SF10">
    <property type="entry name" value="NITRATE_NITRITE SENSOR PROTEIN NARQ"/>
    <property type="match status" value="1"/>
</dbReference>
<evidence type="ECO:0000256" key="8">
    <source>
        <dbReference type="ARBA" id="ARBA00022777"/>
    </source>
</evidence>
<keyword evidence="12 13" id="KW-0472">Membrane</keyword>
<name>A0ABT8L890_9BACT</name>
<comment type="caution">
    <text evidence="16">The sequence shown here is derived from an EMBL/GenBank/DDBJ whole genome shotgun (WGS) entry which is preliminary data.</text>
</comment>
<dbReference type="InterPro" id="IPR005467">
    <property type="entry name" value="His_kinase_dom"/>
</dbReference>
<evidence type="ECO:0000259" key="14">
    <source>
        <dbReference type="PROSITE" id="PS50109"/>
    </source>
</evidence>
<keyword evidence="9" id="KW-0067">ATP-binding</keyword>
<organism evidence="16 17">
    <name type="scientific">Agaribacillus aureus</name>
    <dbReference type="NCBI Taxonomy" id="3051825"/>
    <lineage>
        <taxon>Bacteria</taxon>
        <taxon>Pseudomonadati</taxon>
        <taxon>Bacteroidota</taxon>
        <taxon>Cytophagia</taxon>
        <taxon>Cytophagales</taxon>
        <taxon>Splendidivirgaceae</taxon>
        <taxon>Agaribacillus</taxon>
    </lineage>
</organism>
<evidence type="ECO:0000256" key="11">
    <source>
        <dbReference type="ARBA" id="ARBA00023012"/>
    </source>
</evidence>
<keyword evidence="7" id="KW-0547">Nucleotide-binding</keyword>
<keyword evidence="5" id="KW-0808">Transferase</keyword>
<comment type="catalytic activity">
    <reaction evidence="1">
        <text>ATP + protein L-histidine = ADP + protein N-phospho-L-histidine.</text>
        <dbReference type="EC" id="2.7.13.3"/>
    </reaction>
</comment>
<evidence type="ECO:0000256" key="13">
    <source>
        <dbReference type="SAM" id="Phobius"/>
    </source>
</evidence>
<gene>
    <name evidence="16" type="ORF">QQ020_18025</name>
</gene>
<dbReference type="InterPro" id="IPR011712">
    <property type="entry name" value="Sig_transdc_His_kin_sub3_dim/P"/>
</dbReference>
<dbReference type="RefSeq" id="WP_346759317.1">
    <property type="nucleotide sequence ID" value="NZ_JAUJEB010000004.1"/>
</dbReference>
<evidence type="ECO:0000256" key="9">
    <source>
        <dbReference type="ARBA" id="ARBA00022840"/>
    </source>
</evidence>
<proteinExistence type="predicted"/>
<dbReference type="PROSITE" id="PS50113">
    <property type="entry name" value="PAC"/>
    <property type="match status" value="1"/>
</dbReference>
<dbReference type="Gene3D" id="1.20.5.1930">
    <property type="match status" value="1"/>
</dbReference>
<evidence type="ECO:0000256" key="6">
    <source>
        <dbReference type="ARBA" id="ARBA00022692"/>
    </source>
</evidence>
<evidence type="ECO:0000259" key="15">
    <source>
        <dbReference type="PROSITE" id="PS50113"/>
    </source>
</evidence>
<dbReference type="Proteomes" id="UP001172083">
    <property type="component" value="Unassembled WGS sequence"/>
</dbReference>
<dbReference type="EC" id="2.7.13.3" evidence="3"/>
<evidence type="ECO:0000256" key="5">
    <source>
        <dbReference type="ARBA" id="ARBA00022679"/>
    </source>
</evidence>
<evidence type="ECO:0000313" key="16">
    <source>
        <dbReference type="EMBL" id="MDN5213979.1"/>
    </source>
</evidence>
<evidence type="ECO:0000313" key="17">
    <source>
        <dbReference type="Proteomes" id="UP001172083"/>
    </source>
</evidence>
<dbReference type="NCBIfam" id="TIGR00229">
    <property type="entry name" value="sensory_box"/>
    <property type="match status" value="1"/>
</dbReference>
<dbReference type="CDD" id="cd00130">
    <property type="entry name" value="PAS"/>
    <property type="match status" value="1"/>
</dbReference>
<accession>A0ABT8L890</accession>
<feature type="transmembrane region" description="Helical" evidence="13">
    <location>
        <begin position="191"/>
        <end position="209"/>
    </location>
</feature>
<feature type="transmembrane region" description="Helical" evidence="13">
    <location>
        <begin position="12"/>
        <end position="32"/>
    </location>
</feature>
<feature type="domain" description="Histidine kinase" evidence="14">
    <location>
        <begin position="421"/>
        <end position="602"/>
    </location>
</feature>
<dbReference type="InterPro" id="IPR000700">
    <property type="entry name" value="PAS-assoc_C"/>
</dbReference>
<evidence type="ECO:0000256" key="1">
    <source>
        <dbReference type="ARBA" id="ARBA00000085"/>
    </source>
</evidence>
<keyword evidence="8" id="KW-0418">Kinase</keyword>
<dbReference type="SUPFAM" id="SSF55874">
    <property type="entry name" value="ATPase domain of HSP90 chaperone/DNA topoisomerase II/histidine kinase"/>
    <property type="match status" value="1"/>
</dbReference>
<dbReference type="Gene3D" id="3.30.450.20">
    <property type="entry name" value="PAS domain"/>
    <property type="match status" value="1"/>
</dbReference>
<dbReference type="SMART" id="SM00086">
    <property type="entry name" value="PAC"/>
    <property type="match status" value="1"/>
</dbReference>
<evidence type="ECO:0000256" key="10">
    <source>
        <dbReference type="ARBA" id="ARBA00022989"/>
    </source>
</evidence>